<protein>
    <submittedName>
        <fullName evidence="2">Uncharacterized protein</fullName>
    </submittedName>
</protein>
<sequence>MASSLRGPSPPLDGAQANKDRVSGNPDKSPIPAQATGGGNPILHDTVTGFPLMPEMDRVPGIPSQAEGVVPKVEDANSMENGDNRALIPAVDSRENSIQWARSEVDSSLSRSPSSEQLRHEETKKWVHDPSGPGFLYGRGDAVALPSRSAKNVSDMESFGVGAPPTVSPVRYPGHIVVDDKGSSP</sequence>
<name>A0AA40EFZ8_9PEZI</name>
<feature type="region of interest" description="Disordered" evidence="1">
    <location>
        <begin position="103"/>
        <end position="132"/>
    </location>
</feature>
<feature type="region of interest" description="Disordered" evidence="1">
    <location>
        <begin position="155"/>
        <end position="185"/>
    </location>
</feature>
<feature type="region of interest" description="Disordered" evidence="1">
    <location>
        <begin position="1"/>
        <end position="68"/>
    </location>
</feature>
<dbReference type="EMBL" id="JAUIRO010000001">
    <property type="protein sequence ID" value="KAK0733848.1"/>
    <property type="molecule type" value="Genomic_DNA"/>
</dbReference>
<keyword evidence="3" id="KW-1185">Reference proteome</keyword>
<evidence type="ECO:0000313" key="2">
    <source>
        <dbReference type="EMBL" id="KAK0733848.1"/>
    </source>
</evidence>
<feature type="compositionally biased region" description="Basic and acidic residues" evidence="1">
    <location>
        <begin position="117"/>
        <end position="128"/>
    </location>
</feature>
<gene>
    <name evidence="2" type="ORF">B0T26DRAFT_745837</name>
</gene>
<evidence type="ECO:0000313" key="3">
    <source>
        <dbReference type="Proteomes" id="UP001172101"/>
    </source>
</evidence>
<accession>A0AA40EFZ8</accession>
<dbReference type="RefSeq" id="XP_060302725.1">
    <property type="nucleotide sequence ID" value="XM_060444620.1"/>
</dbReference>
<comment type="caution">
    <text evidence="2">The sequence shown here is derived from an EMBL/GenBank/DDBJ whole genome shotgun (WGS) entry which is preliminary data.</text>
</comment>
<feature type="compositionally biased region" description="Low complexity" evidence="1">
    <location>
        <begin position="106"/>
        <end position="115"/>
    </location>
</feature>
<proteinExistence type="predicted"/>
<dbReference type="AlphaFoldDB" id="A0AA40EFZ8"/>
<organism evidence="2 3">
    <name type="scientific">Lasiosphaeria miniovina</name>
    <dbReference type="NCBI Taxonomy" id="1954250"/>
    <lineage>
        <taxon>Eukaryota</taxon>
        <taxon>Fungi</taxon>
        <taxon>Dikarya</taxon>
        <taxon>Ascomycota</taxon>
        <taxon>Pezizomycotina</taxon>
        <taxon>Sordariomycetes</taxon>
        <taxon>Sordariomycetidae</taxon>
        <taxon>Sordariales</taxon>
        <taxon>Lasiosphaeriaceae</taxon>
        <taxon>Lasiosphaeria</taxon>
    </lineage>
</organism>
<evidence type="ECO:0000256" key="1">
    <source>
        <dbReference type="SAM" id="MobiDB-lite"/>
    </source>
</evidence>
<dbReference type="GeneID" id="85327890"/>
<dbReference type="Proteomes" id="UP001172101">
    <property type="component" value="Unassembled WGS sequence"/>
</dbReference>
<reference evidence="2" key="1">
    <citation type="submission" date="2023-06" db="EMBL/GenBank/DDBJ databases">
        <title>Genome-scale phylogeny and comparative genomics of the fungal order Sordariales.</title>
        <authorList>
            <consortium name="Lawrence Berkeley National Laboratory"/>
            <person name="Hensen N."/>
            <person name="Bonometti L."/>
            <person name="Westerberg I."/>
            <person name="Brannstrom I.O."/>
            <person name="Guillou S."/>
            <person name="Cros-Aarteil S."/>
            <person name="Calhoun S."/>
            <person name="Haridas S."/>
            <person name="Kuo A."/>
            <person name="Mondo S."/>
            <person name="Pangilinan J."/>
            <person name="Riley R."/>
            <person name="LaButti K."/>
            <person name="Andreopoulos B."/>
            <person name="Lipzen A."/>
            <person name="Chen C."/>
            <person name="Yanf M."/>
            <person name="Daum C."/>
            <person name="Ng V."/>
            <person name="Clum A."/>
            <person name="Steindorff A."/>
            <person name="Ohm R."/>
            <person name="Martin F."/>
            <person name="Silar P."/>
            <person name="Natvig D."/>
            <person name="Lalanne C."/>
            <person name="Gautier V."/>
            <person name="Ament-velasquez S.L."/>
            <person name="Kruys A."/>
            <person name="Hutchinson M.I."/>
            <person name="Powell A.J."/>
            <person name="Barry K."/>
            <person name="Miller A.N."/>
            <person name="Grigoriev I.V."/>
            <person name="Debuchy R."/>
            <person name="Gladieux P."/>
            <person name="Thoren M.H."/>
            <person name="Johannesson H."/>
        </authorList>
    </citation>
    <scope>NUCLEOTIDE SEQUENCE</scope>
    <source>
        <strain evidence="2">SMH2392-1A</strain>
    </source>
</reference>